<proteinExistence type="predicted"/>
<dbReference type="STRING" id="1618545.US53_C0015G0007"/>
<accession>A0A0G0HGA6</accession>
<keyword evidence="1" id="KW-1133">Transmembrane helix</keyword>
<evidence type="ECO:0000313" key="2">
    <source>
        <dbReference type="EMBL" id="KKQ37580.1"/>
    </source>
</evidence>
<dbReference type="AlphaFoldDB" id="A0A0G0HGA6"/>
<gene>
    <name evidence="2" type="ORF">US53_C0015G0007</name>
</gene>
<dbReference type="Proteomes" id="UP000034591">
    <property type="component" value="Unassembled WGS sequence"/>
</dbReference>
<keyword evidence="1" id="KW-0472">Membrane</keyword>
<reference evidence="2 3" key="1">
    <citation type="journal article" date="2015" name="Nature">
        <title>rRNA introns, odd ribosomes, and small enigmatic genomes across a large radiation of phyla.</title>
        <authorList>
            <person name="Brown C.T."/>
            <person name="Hug L.A."/>
            <person name="Thomas B.C."/>
            <person name="Sharon I."/>
            <person name="Castelle C.J."/>
            <person name="Singh A."/>
            <person name="Wilkins M.J."/>
            <person name="Williams K.H."/>
            <person name="Banfield J.F."/>
        </authorList>
    </citation>
    <scope>NUCLEOTIDE SEQUENCE [LARGE SCALE GENOMIC DNA]</scope>
</reference>
<feature type="transmembrane region" description="Helical" evidence="1">
    <location>
        <begin position="20"/>
        <end position="38"/>
    </location>
</feature>
<dbReference type="EMBL" id="LBTI01000015">
    <property type="protein sequence ID" value="KKQ37580.1"/>
    <property type="molecule type" value="Genomic_DNA"/>
</dbReference>
<evidence type="ECO:0000256" key="1">
    <source>
        <dbReference type="SAM" id="Phobius"/>
    </source>
</evidence>
<organism evidence="2 3">
    <name type="scientific">Candidatus Woesebacteria bacterium GW2011_GWA1_37_7</name>
    <dbReference type="NCBI Taxonomy" id="1618545"/>
    <lineage>
        <taxon>Bacteria</taxon>
        <taxon>Candidatus Woeseibacteriota</taxon>
    </lineage>
</organism>
<sequence>MTLSMVKRTKKFIRRERKQILKSVFVLILVTSWLLAGWPNLEFRIKNREFRIPSEIEEAKAAFGTPTARGSAAENSSDNSIVVTSLSGNIAVGRIAIVQCVSDNNDTANGATTFHSLADTDTHTWTRVYEETDSDGAADDGSTTSLWWTKVVTQIDTTDSITCTLGANKTDKTLAVFEVSVAAGNTVSTSGTVASPTHSDSGTTLSSTLSSLTNREYLYVASFGGEGEDDAKTDDASPDYLELFDLVSTTSGLAAANVQSEVQYLIATNTGSTADLADVTFTNATQTLVGFYEVALPPTYVQNHYRWYVNPASSENVTDPWSSVSGIDIAEDNIITPVPFAYDPPGSTQQVRLRVNITVNTNTITANTKYFKLQFRTGTDSSCSTGSWTDVGAAAGADAWVYTSETGVTDDTTLTVPRLTGTDRLETYSRVKPANTPTATTATGEDIEFDFHIVGGTAFADATRYLFRVVETDSVGTSSTALTTYTNCPILHTEPGTANLMRHGNFFSGESEQGFLWAD</sequence>
<keyword evidence="1" id="KW-0812">Transmembrane</keyword>
<evidence type="ECO:0000313" key="3">
    <source>
        <dbReference type="Proteomes" id="UP000034591"/>
    </source>
</evidence>
<comment type="caution">
    <text evidence="2">The sequence shown here is derived from an EMBL/GenBank/DDBJ whole genome shotgun (WGS) entry which is preliminary data.</text>
</comment>
<protein>
    <submittedName>
        <fullName evidence="2">Uncharacterized protein</fullName>
    </submittedName>
</protein>
<name>A0A0G0HGA6_9BACT</name>